<protein>
    <recommendedName>
        <fullName evidence="3">DUF2867 domain-containing protein</fullName>
    </recommendedName>
</protein>
<comment type="caution">
    <text evidence="1">The sequence shown here is derived from an EMBL/GenBank/DDBJ whole genome shotgun (WGS) entry which is preliminary data.</text>
</comment>
<evidence type="ECO:0000313" key="2">
    <source>
        <dbReference type="Proteomes" id="UP001239215"/>
    </source>
</evidence>
<dbReference type="AlphaFoldDB" id="A0AAJ1X161"/>
<reference evidence="1" key="1">
    <citation type="submission" date="2023-07" db="EMBL/GenBank/DDBJ databases">
        <title>Functional and genomic diversity of the sorghum phyllosphere microbiome.</title>
        <authorList>
            <person name="Shade A."/>
        </authorList>
    </citation>
    <scope>NUCLEOTIDE SEQUENCE</scope>
    <source>
        <strain evidence="1">SORGH_AS_1067</strain>
    </source>
</reference>
<dbReference type="RefSeq" id="WP_307199997.1">
    <property type="nucleotide sequence ID" value="NZ_JAUTAN010000001.1"/>
</dbReference>
<dbReference type="InterPro" id="IPR021295">
    <property type="entry name" value="DUF2867"/>
</dbReference>
<name>A0AAJ1X161_9ACTN</name>
<dbReference type="Pfam" id="PF11066">
    <property type="entry name" value="DUF2867"/>
    <property type="match status" value="1"/>
</dbReference>
<dbReference type="EMBL" id="JAUTAN010000001">
    <property type="protein sequence ID" value="MDQ1104556.1"/>
    <property type="molecule type" value="Genomic_DNA"/>
</dbReference>
<proteinExistence type="predicted"/>
<evidence type="ECO:0000313" key="1">
    <source>
        <dbReference type="EMBL" id="MDQ1104556.1"/>
    </source>
</evidence>
<dbReference type="Proteomes" id="UP001239215">
    <property type="component" value="Unassembled WGS sequence"/>
</dbReference>
<accession>A0AAJ1X161</accession>
<evidence type="ECO:0008006" key="3">
    <source>
        <dbReference type="Google" id="ProtNLM"/>
    </source>
</evidence>
<organism evidence="1 2">
    <name type="scientific">Nocardioides zeae</name>
    <dbReference type="NCBI Taxonomy" id="1457234"/>
    <lineage>
        <taxon>Bacteria</taxon>
        <taxon>Bacillati</taxon>
        <taxon>Actinomycetota</taxon>
        <taxon>Actinomycetes</taxon>
        <taxon>Propionibacteriales</taxon>
        <taxon>Nocardioidaceae</taxon>
        <taxon>Nocardioides</taxon>
    </lineage>
</organism>
<sequence length="185" mass="19382">MTGATRRVGPVRRLFPRPGVSERHVQVQAPLADAWRVVAALPAPGAERWYADAAPLAFRGRLDDAARTVLGPPPPAPVASPGPTAGEGLLRPGDEAGFWTVLEADPAAYRLRLHARVHAPGTVRLSVWLTALSGVPGACRVHVRIGFRPRGLVGAGYLVADLPAREVVVEGVARRLAADVAAGVA</sequence>
<gene>
    <name evidence="1" type="ORF">QE405_001840</name>
</gene>